<feature type="transmembrane region" description="Helical" evidence="6">
    <location>
        <begin position="272"/>
        <end position="291"/>
    </location>
</feature>
<dbReference type="SUPFAM" id="SSF103481">
    <property type="entry name" value="Multidrug resistance efflux transporter EmrE"/>
    <property type="match status" value="2"/>
</dbReference>
<reference evidence="8" key="1">
    <citation type="submission" date="2020-12" db="EMBL/GenBank/DDBJ databases">
        <title>Bacterial taxonomy.</title>
        <authorList>
            <person name="Pan X."/>
        </authorList>
    </citation>
    <scope>NUCLEOTIDE SEQUENCE</scope>
    <source>
        <strain evidence="8">B2012</strain>
    </source>
</reference>
<accession>A0A934II65</accession>
<keyword evidence="9" id="KW-1185">Reference proteome</keyword>
<feature type="transmembrane region" description="Helical" evidence="6">
    <location>
        <begin position="69"/>
        <end position="87"/>
    </location>
</feature>
<feature type="transmembrane region" description="Helical" evidence="6">
    <location>
        <begin position="128"/>
        <end position="144"/>
    </location>
</feature>
<dbReference type="EMBL" id="JAEKJA010000001">
    <property type="protein sequence ID" value="MBJ3774167.1"/>
    <property type="molecule type" value="Genomic_DNA"/>
</dbReference>
<feature type="transmembrane region" description="Helical" evidence="6">
    <location>
        <begin position="93"/>
        <end position="116"/>
    </location>
</feature>
<evidence type="ECO:0000313" key="9">
    <source>
        <dbReference type="Proteomes" id="UP000609531"/>
    </source>
</evidence>
<evidence type="ECO:0000256" key="6">
    <source>
        <dbReference type="SAM" id="Phobius"/>
    </source>
</evidence>
<evidence type="ECO:0000256" key="3">
    <source>
        <dbReference type="ARBA" id="ARBA00022692"/>
    </source>
</evidence>
<comment type="caution">
    <text evidence="8">The sequence shown here is derived from an EMBL/GenBank/DDBJ whole genome shotgun (WGS) entry which is preliminary data.</text>
</comment>
<evidence type="ECO:0000259" key="7">
    <source>
        <dbReference type="Pfam" id="PF00892"/>
    </source>
</evidence>
<dbReference type="PANTHER" id="PTHR42920">
    <property type="entry name" value="OS03G0707200 PROTEIN-RELATED"/>
    <property type="match status" value="1"/>
</dbReference>
<dbReference type="GO" id="GO:0005886">
    <property type="term" value="C:plasma membrane"/>
    <property type="evidence" value="ECO:0007669"/>
    <property type="project" value="UniProtKB-SubCell"/>
</dbReference>
<organism evidence="8 9">
    <name type="scientific">Acuticoccus mangrovi</name>
    <dbReference type="NCBI Taxonomy" id="2796142"/>
    <lineage>
        <taxon>Bacteria</taxon>
        <taxon>Pseudomonadati</taxon>
        <taxon>Pseudomonadota</taxon>
        <taxon>Alphaproteobacteria</taxon>
        <taxon>Hyphomicrobiales</taxon>
        <taxon>Amorphaceae</taxon>
        <taxon>Acuticoccus</taxon>
    </lineage>
</organism>
<gene>
    <name evidence="8" type="ORF">JCR33_00595</name>
</gene>
<feature type="transmembrane region" description="Helical" evidence="6">
    <location>
        <begin position="156"/>
        <end position="176"/>
    </location>
</feature>
<evidence type="ECO:0000256" key="2">
    <source>
        <dbReference type="ARBA" id="ARBA00022475"/>
    </source>
</evidence>
<dbReference type="PANTHER" id="PTHR42920:SF5">
    <property type="entry name" value="EAMA DOMAIN-CONTAINING PROTEIN"/>
    <property type="match status" value="1"/>
</dbReference>
<feature type="transmembrane region" description="Helical" evidence="6">
    <location>
        <begin position="188"/>
        <end position="208"/>
    </location>
</feature>
<feature type="domain" description="EamA" evidence="7">
    <location>
        <begin position="157"/>
        <end position="288"/>
    </location>
</feature>
<comment type="subcellular location">
    <subcellularLocation>
        <location evidence="1">Cell membrane</location>
        <topology evidence="1">Multi-pass membrane protein</topology>
    </subcellularLocation>
</comment>
<dbReference type="InterPro" id="IPR000620">
    <property type="entry name" value="EamA_dom"/>
</dbReference>
<feature type="transmembrane region" description="Helical" evidence="6">
    <location>
        <begin position="247"/>
        <end position="266"/>
    </location>
</feature>
<keyword evidence="5 6" id="KW-0472">Membrane</keyword>
<dbReference type="Pfam" id="PF00892">
    <property type="entry name" value="EamA"/>
    <property type="match status" value="1"/>
</dbReference>
<protein>
    <submittedName>
        <fullName evidence="8">DMT family transporter</fullName>
    </submittedName>
</protein>
<evidence type="ECO:0000313" key="8">
    <source>
        <dbReference type="EMBL" id="MBJ3774167.1"/>
    </source>
</evidence>
<keyword evidence="4 6" id="KW-1133">Transmembrane helix</keyword>
<name>A0A934II65_9HYPH</name>
<evidence type="ECO:0000256" key="5">
    <source>
        <dbReference type="ARBA" id="ARBA00023136"/>
    </source>
</evidence>
<dbReference type="Proteomes" id="UP000609531">
    <property type="component" value="Unassembled WGS sequence"/>
</dbReference>
<feature type="transmembrane region" description="Helical" evidence="6">
    <location>
        <begin position="36"/>
        <end position="57"/>
    </location>
</feature>
<evidence type="ECO:0000256" key="1">
    <source>
        <dbReference type="ARBA" id="ARBA00004651"/>
    </source>
</evidence>
<dbReference type="InterPro" id="IPR037185">
    <property type="entry name" value="EmrE-like"/>
</dbReference>
<dbReference type="RefSeq" id="WP_198880068.1">
    <property type="nucleotide sequence ID" value="NZ_JAEKJA010000001.1"/>
</dbReference>
<dbReference type="InterPro" id="IPR051258">
    <property type="entry name" value="Diverse_Substrate_Transporter"/>
</dbReference>
<feature type="transmembrane region" description="Helical" evidence="6">
    <location>
        <begin position="7"/>
        <end position="24"/>
    </location>
</feature>
<feature type="transmembrane region" description="Helical" evidence="6">
    <location>
        <begin position="220"/>
        <end position="242"/>
    </location>
</feature>
<evidence type="ECO:0000256" key="4">
    <source>
        <dbReference type="ARBA" id="ARBA00022989"/>
    </source>
</evidence>
<dbReference type="AlphaFoldDB" id="A0A934II65"/>
<keyword evidence="3 6" id="KW-0812">Transmembrane</keyword>
<keyword evidence="2" id="KW-1003">Cell membrane</keyword>
<proteinExistence type="predicted"/>
<sequence>MRPGGATLRGTLCGAGAAIAWAIYNVGVDIGRSSGFTGADLVILRYAVPALLVLPYALTRSRRLVRVGLGRALVLTIGIGPPFSYLINLGFGMAPLAHAVVIGPAMTMIVANTLSLVVERRAIPPQRLLGMAILIVGLALVGFDQPEHKSLTHAPWVGDLCFMGSGFLWGSFTYLLGRWRLDPVDTTATVALISTVLFGPIYVAFFSPSHQPVVAWVMQAIYQGVLGGLLAIIAFAAAISLLGSGRAALFTALVPPLAAFLAVPMSGSVPSLLQWAALLLASLGLIVSLDLTNRRRGASVPVDPPSKFVYDKCDQP</sequence>